<evidence type="ECO:0000313" key="9">
    <source>
        <dbReference type="Proteomes" id="UP000053593"/>
    </source>
</evidence>
<evidence type="ECO:0000256" key="5">
    <source>
        <dbReference type="SAM" id="MobiDB-lite"/>
    </source>
</evidence>
<feature type="transmembrane region" description="Helical" evidence="6">
    <location>
        <begin position="507"/>
        <end position="526"/>
    </location>
</feature>
<feature type="transmembrane region" description="Helical" evidence="6">
    <location>
        <begin position="101"/>
        <end position="119"/>
    </location>
</feature>
<keyword evidence="3 6" id="KW-1133">Transmembrane helix</keyword>
<dbReference type="OrthoDB" id="2585655at2759"/>
<organism evidence="8 9">
    <name type="scientific">Collybiopsis luxurians FD-317 M1</name>
    <dbReference type="NCBI Taxonomy" id="944289"/>
    <lineage>
        <taxon>Eukaryota</taxon>
        <taxon>Fungi</taxon>
        <taxon>Dikarya</taxon>
        <taxon>Basidiomycota</taxon>
        <taxon>Agaricomycotina</taxon>
        <taxon>Agaricomycetes</taxon>
        <taxon>Agaricomycetidae</taxon>
        <taxon>Agaricales</taxon>
        <taxon>Marasmiineae</taxon>
        <taxon>Omphalotaceae</taxon>
        <taxon>Collybiopsis</taxon>
        <taxon>Collybiopsis luxurians</taxon>
    </lineage>
</organism>
<feature type="transmembrane region" description="Helical" evidence="6">
    <location>
        <begin position="439"/>
        <end position="464"/>
    </location>
</feature>
<dbReference type="Proteomes" id="UP000053593">
    <property type="component" value="Unassembled WGS sequence"/>
</dbReference>
<evidence type="ECO:0000256" key="6">
    <source>
        <dbReference type="SAM" id="Phobius"/>
    </source>
</evidence>
<keyword evidence="2 6" id="KW-0812">Transmembrane</keyword>
<name>A0A0D0BBA0_9AGAR</name>
<feature type="transmembrane region" description="Helical" evidence="6">
    <location>
        <begin position="65"/>
        <end position="89"/>
    </location>
</feature>
<feature type="transmembrane region" description="Helical" evidence="6">
    <location>
        <begin position="476"/>
        <end position="495"/>
    </location>
</feature>
<feature type="domain" description="Major facilitator superfamily (MFS) profile" evidence="7">
    <location>
        <begin position="66"/>
        <end position="530"/>
    </location>
</feature>
<feature type="transmembrane region" description="Helical" evidence="6">
    <location>
        <begin position="162"/>
        <end position="182"/>
    </location>
</feature>
<protein>
    <recommendedName>
        <fullName evidence="7">Major facilitator superfamily (MFS) profile domain-containing protein</fullName>
    </recommendedName>
</protein>
<evidence type="ECO:0000256" key="2">
    <source>
        <dbReference type="ARBA" id="ARBA00022692"/>
    </source>
</evidence>
<proteinExistence type="predicted"/>
<dbReference type="PROSITE" id="PS50850">
    <property type="entry name" value="MFS"/>
    <property type="match status" value="1"/>
</dbReference>
<feature type="transmembrane region" description="Helical" evidence="6">
    <location>
        <begin position="131"/>
        <end position="150"/>
    </location>
</feature>
<dbReference type="SUPFAM" id="SSF103473">
    <property type="entry name" value="MFS general substrate transporter"/>
    <property type="match status" value="1"/>
</dbReference>
<dbReference type="Pfam" id="PF07690">
    <property type="entry name" value="MFS_1"/>
    <property type="match status" value="1"/>
</dbReference>
<feature type="transmembrane region" description="Helical" evidence="6">
    <location>
        <begin position="194"/>
        <end position="216"/>
    </location>
</feature>
<feature type="transmembrane region" description="Helical" evidence="6">
    <location>
        <begin position="332"/>
        <end position="352"/>
    </location>
</feature>
<dbReference type="GO" id="GO:0005886">
    <property type="term" value="C:plasma membrane"/>
    <property type="evidence" value="ECO:0007669"/>
    <property type="project" value="TreeGrafter"/>
</dbReference>
<dbReference type="GO" id="GO:0022857">
    <property type="term" value="F:transmembrane transporter activity"/>
    <property type="evidence" value="ECO:0007669"/>
    <property type="project" value="InterPro"/>
</dbReference>
<evidence type="ECO:0000256" key="4">
    <source>
        <dbReference type="ARBA" id="ARBA00023136"/>
    </source>
</evidence>
<dbReference type="InterPro" id="IPR011701">
    <property type="entry name" value="MFS"/>
</dbReference>
<feature type="transmembrane region" description="Helical" evidence="6">
    <location>
        <begin position="412"/>
        <end position="433"/>
    </location>
</feature>
<evidence type="ECO:0000259" key="7">
    <source>
        <dbReference type="PROSITE" id="PS50850"/>
    </source>
</evidence>
<evidence type="ECO:0000313" key="8">
    <source>
        <dbReference type="EMBL" id="KIK51636.1"/>
    </source>
</evidence>
<keyword evidence="4 6" id="KW-0472">Membrane</keyword>
<evidence type="ECO:0000256" key="1">
    <source>
        <dbReference type="ARBA" id="ARBA00004141"/>
    </source>
</evidence>
<dbReference type="InterPro" id="IPR036259">
    <property type="entry name" value="MFS_trans_sf"/>
</dbReference>
<feature type="transmembrane region" description="Helical" evidence="6">
    <location>
        <begin position="372"/>
        <end position="391"/>
    </location>
</feature>
<dbReference type="Gene3D" id="1.20.1720.10">
    <property type="entry name" value="Multidrug resistance protein D"/>
    <property type="match status" value="1"/>
</dbReference>
<dbReference type="HOGENOM" id="CLU_008455_8_5_1"/>
<accession>A0A0D0BBA0</accession>
<dbReference type="PANTHER" id="PTHR23502">
    <property type="entry name" value="MAJOR FACILITATOR SUPERFAMILY"/>
    <property type="match status" value="1"/>
</dbReference>
<feature type="region of interest" description="Disordered" evidence="5">
    <location>
        <begin position="1"/>
        <end position="23"/>
    </location>
</feature>
<dbReference type="EMBL" id="KN834859">
    <property type="protein sequence ID" value="KIK51636.1"/>
    <property type="molecule type" value="Genomic_DNA"/>
</dbReference>
<gene>
    <name evidence="8" type="ORF">GYMLUDRAFT_50454</name>
</gene>
<reference evidence="8 9" key="1">
    <citation type="submission" date="2014-04" db="EMBL/GenBank/DDBJ databases">
        <title>Evolutionary Origins and Diversification of the Mycorrhizal Mutualists.</title>
        <authorList>
            <consortium name="DOE Joint Genome Institute"/>
            <consortium name="Mycorrhizal Genomics Consortium"/>
            <person name="Kohler A."/>
            <person name="Kuo A."/>
            <person name="Nagy L.G."/>
            <person name="Floudas D."/>
            <person name="Copeland A."/>
            <person name="Barry K.W."/>
            <person name="Cichocki N."/>
            <person name="Veneault-Fourrey C."/>
            <person name="LaButti K."/>
            <person name="Lindquist E.A."/>
            <person name="Lipzen A."/>
            <person name="Lundell T."/>
            <person name="Morin E."/>
            <person name="Murat C."/>
            <person name="Riley R."/>
            <person name="Ohm R."/>
            <person name="Sun H."/>
            <person name="Tunlid A."/>
            <person name="Henrissat B."/>
            <person name="Grigoriev I.V."/>
            <person name="Hibbett D.S."/>
            <person name="Martin F."/>
        </authorList>
    </citation>
    <scope>NUCLEOTIDE SEQUENCE [LARGE SCALE GENOMIC DNA]</scope>
    <source>
        <strain evidence="8 9">FD-317 M1</strain>
    </source>
</reference>
<keyword evidence="9" id="KW-1185">Reference proteome</keyword>
<dbReference type="AlphaFoldDB" id="A0A0D0BBA0"/>
<dbReference type="PANTHER" id="PTHR23502:SF5">
    <property type="entry name" value="QUINIDINE RESISTANCE PROTEIN 3"/>
    <property type="match status" value="1"/>
</dbReference>
<feature type="transmembrane region" description="Helical" evidence="6">
    <location>
        <begin position="222"/>
        <end position="240"/>
    </location>
</feature>
<dbReference type="Gene3D" id="1.20.1250.20">
    <property type="entry name" value="MFS general substrate transporter like domains"/>
    <property type="match status" value="1"/>
</dbReference>
<evidence type="ECO:0000256" key="3">
    <source>
        <dbReference type="ARBA" id="ARBA00022989"/>
    </source>
</evidence>
<dbReference type="InterPro" id="IPR020846">
    <property type="entry name" value="MFS_dom"/>
</dbReference>
<comment type="subcellular location">
    <subcellularLocation>
        <location evidence="1">Membrane</location>
        <topology evidence="1">Multi-pass membrane protein</topology>
    </subcellularLocation>
</comment>
<sequence length="544" mass="59785">MEESDISRSLSNLEPNGEPKAKTAVTVEVTESAANGTSEPPLTFDIEHMPVSNDPRKWSNFHKNFILVQVALGSVFAGLGANIQAAAIAEMEADLPATPAQISWTMSLFMLLQGVFPLMWVSLSEIYGRKLIYIISMIIFTAGSIVVATSKNVGLVIGFRCLQAAGSSAVLSIGAATLADIFEPAERGRKMGMYYVAPLLGASLAPLIGGGLTSAFTWRGPFYFLTILGGSVFLSFLLLFRDTYRKERSLTYQNVLKQKLRDVNRKKMLEREKTEHDSDVTGASLPPEEPTKDIEKQAITADDVSKIVPEIKLGLRDINPFKPLLLTLRRPYNMVMLLISGLNFSFEFMVVYTSSRTLGTFYHYSPVKIGLTLLSFGIGTVSGSVIGGRWADHQLARMKAKHGNQTTPEMRLRSTLHSLVLLPLFVAGYAWVFEERLHVAVVCVMLFFCGFFAYVVYACTLTYIVDSNIGRSGSAVALNSFFRCSLAFAFEELAVPMQDGIGDGWTYTIIAFMLAGTGALVVLVLFNGARWRMEADEREKAALA</sequence>